<evidence type="ECO:0000313" key="2">
    <source>
        <dbReference type="EMBL" id="BBH27060.1"/>
    </source>
</evidence>
<dbReference type="AlphaFoldDB" id="A0A3G9J7L6"/>
<evidence type="ECO:0000313" key="3">
    <source>
        <dbReference type="Proteomes" id="UP000268059"/>
    </source>
</evidence>
<dbReference type="OrthoDB" id="1651011at2"/>
<sequence length="96" mass="10546">MHFVISVFVSLCILALIILFTEVFPVWVKAFFALGGSATTGYAIALLIKKIAKVTKWYKAPDLMLSFGIASVCVLVIVIICSIILKKRRDKKQAAA</sequence>
<dbReference type="Proteomes" id="UP000268059">
    <property type="component" value="Chromosome"/>
</dbReference>
<reference evidence="2 3" key="1">
    <citation type="submission" date="2018-11" db="EMBL/GenBank/DDBJ databases">
        <title>Novel Erysipelotrichaceae bacterium isolated from small intestine of a swine.</title>
        <authorList>
            <person name="Kim J.S."/>
            <person name="Choe H."/>
            <person name="Lee Y.R."/>
            <person name="Kim K.M."/>
            <person name="Park D.S."/>
        </authorList>
    </citation>
    <scope>NUCLEOTIDE SEQUENCE [LARGE SCALE GENOMIC DNA]</scope>
    <source>
        <strain evidence="2 3">SG0102</strain>
    </source>
</reference>
<organism evidence="2 3">
    <name type="scientific">Intestinibaculum porci</name>
    <dbReference type="NCBI Taxonomy" id="2487118"/>
    <lineage>
        <taxon>Bacteria</taxon>
        <taxon>Bacillati</taxon>
        <taxon>Bacillota</taxon>
        <taxon>Erysipelotrichia</taxon>
        <taxon>Erysipelotrichales</taxon>
        <taxon>Erysipelotrichaceae</taxon>
        <taxon>Intestinibaculum</taxon>
    </lineage>
</organism>
<dbReference type="RefSeq" id="WP_125119829.1">
    <property type="nucleotide sequence ID" value="NZ_AP019309.1"/>
</dbReference>
<feature type="transmembrane region" description="Helical" evidence="1">
    <location>
        <begin position="6"/>
        <end position="24"/>
    </location>
</feature>
<feature type="transmembrane region" description="Helical" evidence="1">
    <location>
        <begin position="64"/>
        <end position="85"/>
    </location>
</feature>
<keyword evidence="1" id="KW-0472">Membrane</keyword>
<dbReference type="KEGG" id="ebm:SG0102_19940"/>
<protein>
    <submittedName>
        <fullName evidence="2">Uncharacterized protein</fullName>
    </submittedName>
</protein>
<evidence type="ECO:0000256" key="1">
    <source>
        <dbReference type="SAM" id="Phobius"/>
    </source>
</evidence>
<gene>
    <name evidence="2" type="ORF">SG0102_19940</name>
</gene>
<name>A0A3G9J7L6_9FIRM</name>
<dbReference type="EMBL" id="AP019309">
    <property type="protein sequence ID" value="BBH27060.1"/>
    <property type="molecule type" value="Genomic_DNA"/>
</dbReference>
<accession>A0A3G9J7L6</accession>
<feature type="transmembrane region" description="Helical" evidence="1">
    <location>
        <begin position="31"/>
        <end position="52"/>
    </location>
</feature>
<dbReference type="InParanoid" id="A0A3G9J7L6"/>
<keyword evidence="3" id="KW-1185">Reference proteome</keyword>
<proteinExistence type="predicted"/>
<keyword evidence="1" id="KW-1133">Transmembrane helix</keyword>
<keyword evidence="1" id="KW-0812">Transmembrane</keyword>